<keyword evidence="3" id="KW-1185">Reference proteome</keyword>
<dbReference type="EMBL" id="BMLB01000003">
    <property type="protein sequence ID" value="GGK69060.1"/>
    <property type="molecule type" value="Genomic_DNA"/>
</dbReference>
<feature type="transmembrane region" description="Helical" evidence="1">
    <location>
        <begin position="156"/>
        <end position="186"/>
    </location>
</feature>
<dbReference type="Proteomes" id="UP000662111">
    <property type="component" value="Unassembled WGS sequence"/>
</dbReference>
<feature type="transmembrane region" description="Helical" evidence="1">
    <location>
        <begin position="206"/>
        <end position="227"/>
    </location>
</feature>
<feature type="transmembrane region" description="Helical" evidence="1">
    <location>
        <begin position="112"/>
        <end position="135"/>
    </location>
</feature>
<protein>
    <recommendedName>
        <fullName evidence="4">ABC transporter permease</fullName>
    </recommendedName>
</protein>
<evidence type="ECO:0000256" key="1">
    <source>
        <dbReference type="SAM" id="Phobius"/>
    </source>
</evidence>
<evidence type="ECO:0000313" key="2">
    <source>
        <dbReference type="EMBL" id="GGK69060.1"/>
    </source>
</evidence>
<comment type="caution">
    <text evidence="2">The sequence shown here is derived from an EMBL/GenBank/DDBJ whole genome shotgun (WGS) entry which is preliminary data.</text>
</comment>
<keyword evidence="1" id="KW-0812">Transmembrane</keyword>
<sequence>MIRLTRVELRRLAARRIGWFTLFGVLAIVLVTLAGVFFQARDLDLARAGMNEDYAQVLADHERFEAQCLQEEALERRRTGDPAVDFGCTDMQPPTIEEMYGTMPSLAEQYGFLLQGLVYPFAFLALVMGSTAVAAEFSHRTMGSWLTFEPRRTPVVVSKIVAPALAALPVTVAGLALVLVGVPAVFRWFRLDDGVSGQEWVDLAWTAVRLVVVAMAAGALGAGAAFLVRHSGVVVGVVVGYLVLVEGMLGGGLSAVQPYLLGRNISAFVQDGTTWETWTNCTGFDGCEPVRHSLSMAHGATVLAALVGVVLLIAWARFRTADID</sequence>
<keyword evidence="1" id="KW-0472">Membrane</keyword>
<gene>
    <name evidence="2" type="ORF">GCM10011509_16820</name>
</gene>
<name>A0ABQ2F7R1_9MICO</name>
<feature type="transmembrane region" description="Helical" evidence="1">
    <location>
        <begin position="234"/>
        <end position="256"/>
    </location>
</feature>
<accession>A0ABQ2F7R1</accession>
<organism evidence="2 3">
    <name type="scientific">Ornithinimicrobium pekingense</name>
    <dbReference type="NCBI Taxonomy" id="384677"/>
    <lineage>
        <taxon>Bacteria</taxon>
        <taxon>Bacillati</taxon>
        <taxon>Actinomycetota</taxon>
        <taxon>Actinomycetes</taxon>
        <taxon>Micrococcales</taxon>
        <taxon>Ornithinimicrobiaceae</taxon>
        <taxon>Ornithinimicrobium</taxon>
    </lineage>
</organism>
<feature type="transmembrane region" description="Helical" evidence="1">
    <location>
        <begin position="20"/>
        <end position="40"/>
    </location>
</feature>
<dbReference type="RefSeq" id="WP_022921456.1">
    <property type="nucleotide sequence ID" value="NZ_BMLB01000003.1"/>
</dbReference>
<reference evidence="3" key="1">
    <citation type="journal article" date="2019" name="Int. J. Syst. Evol. Microbiol.">
        <title>The Global Catalogue of Microorganisms (GCM) 10K type strain sequencing project: providing services to taxonomists for standard genome sequencing and annotation.</title>
        <authorList>
            <consortium name="The Broad Institute Genomics Platform"/>
            <consortium name="The Broad Institute Genome Sequencing Center for Infectious Disease"/>
            <person name="Wu L."/>
            <person name="Ma J."/>
        </authorList>
    </citation>
    <scope>NUCLEOTIDE SEQUENCE [LARGE SCALE GENOMIC DNA]</scope>
    <source>
        <strain evidence="3">CGMCC 1.5362</strain>
    </source>
</reference>
<proteinExistence type="predicted"/>
<feature type="transmembrane region" description="Helical" evidence="1">
    <location>
        <begin position="299"/>
        <end position="318"/>
    </location>
</feature>
<evidence type="ECO:0008006" key="4">
    <source>
        <dbReference type="Google" id="ProtNLM"/>
    </source>
</evidence>
<dbReference type="Pfam" id="PF12679">
    <property type="entry name" value="ABC2_membrane_2"/>
    <property type="match status" value="1"/>
</dbReference>
<evidence type="ECO:0000313" key="3">
    <source>
        <dbReference type="Proteomes" id="UP000662111"/>
    </source>
</evidence>
<keyword evidence="1" id="KW-1133">Transmembrane helix</keyword>